<dbReference type="EMBL" id="FOIF01000004">
    <property type="protein sequence ID" value="SES71017.1"/>
    <property type="molecule type" value="Genomic_DNA"/>
</dbReference>
<dbReference type="Proteomes" id="UP000243819">
    <property type="component" value="Unassembled WGS sequence"/>
</dbReference>
<dbReference type="GO" id="GO:0008982">
    <property type="term" value="F:protein-N(PI)-phosphohistidine-sugar phosphotransferase activity"/>
    <property type="evidence" value="ECO:0007669"/>
    <property type="project" value="InterPro"/>
</dbReference>
<dbReference type="PANTHER" id="PTHR34581:SF2">
    <property type="entry name" value="PTS SYSTEM N,N'-DIACETYLCHITOBIOSE-SPECIFIC EIIB COMPONENT"/>
    <property type="match status" value="1"/>
</dbReference>
<sequence length="101" mass="11124">MKKILLACAAGMSTSLLVTKMQQAAKNKGIEIEITAVPVDAFADKVKDYHIALLGPQVRFKKDQFEKIAAQYGVKVLVINSVDYGLMKGEKILEETLKVLD</sequence>
<dbReference type="OrthoDB" id="9808134at2"/>
<evidence type="ECO:0000313" key="10">
    <source>
        <dbReference type="Proteomes" id="UP000243819"/>
    </source>
</evidence>
<dbReference type="STRING" id="1120990.SAMN03080614_100453"/>
<dbReference type="InterPro" id="IPR003501">
    <property type="entry name" value="PTS_EIIB_2/3"/>
</dbReference>
<evidence type="ECO:0000256" key="4">
    <source>
        <dbReference type="ARBA" id="ARBA00022679"/>
    </source>
</evidence>
<reference evidence="10" key="1">
    <citation type="submission" date="2016-10" db="EMBL/GenBank/DDBJ databases">
        <authorList>
            <person name="Varghese N."/>
            <person name="Submissions S."/>
        </authorList>
    </citation>
    <scope>NUCLEOTIDE SEQUENCE [LARGE SCALE GENOMIC DNA]</scope>
    <source>
        <strain evidence="10">DSM 13577</strain>
    </source>
</reference>
<keyword evidence="10" id="KW-1185">Reference proteome</keyword>
<keyword evidence="6" id="KW-0418">Kinase</keyword>
<proteinExistence type="predicted"/>
<feature type="domain" description="PTS EIIB type-3" evidence="8">
    <location>
        <begin position="1"/>
        <end position="101"/>
    </location>
</feature>
<dbReference type="AlphaFoldDB" id="A0A1H9YPF6"/>
<keyword evidence="4" id="KW-0808">Transferase</keyword>
<keyword evidence="1" id="KW-0813">Transport</keyword>
<keyword evidence="5" id="KW-0598">Phosphotransferase system</keyword>
<dbReference type="Pfam" id="PF02302">
    <property type="entry name" value="PTS_IIB"/>
    <property type="match status" value="1"/>
</dbReference>
<evidence type="ECO:0000256" key="1">
    <source>
        <dbReference type="ARBA" id="ARBA00022448"/>
    </source>
</evidence>
<evidence type="ECO:0000313" key="9">
    <source>
        <dbReference type="EMBL" id="SES71017.1"/>
    </source>
</evidence>
<dbReference type="GO" id="GO:0009401">
    <property type="term" value="P:phosphoenolpyruvate-dependent sugar phosphotransferase system"/>
    <property type="evidence" value="ECO:0007669"/>
    <property type="project" value="UniProtKB-KW"/>
</dbReference>
<dbReference type="PROSITE" id="PS51100">
    <property type="entry name" value="PTS_EIIB_TYPE_3"/>
    <property type="match status" value="1"/>
</dbReference>
<dbReference type="CDD" id="cd05564">
    <property type="entry name" value="PTS_IIB_chitobiose_lichenan"/>
    <property type="match status" value="1"/>
</dbReference>
<protein>
    <submittedName>
        <fullName evidence="9">PTS system, cellobiose-specific IIB component</fullName>
    </submittedName>
</protein>
<evidence type="ECO:0000259" key="8">
    <source>
        <dbReference type="PROSITE" id="PS51100"/>
    </source>
</evidence>
<dbReference type="Gene3D" id="3.40.50.2300">
    <property type="match status" value="1"/>
</dbReference>
<evidence type="ECO:0000256" key="5">
    <source>
        <dbReference type="ARBA" id="ARBA00022683"/>
    </source>
</evidence>
<evidence type="ECO:0000256" key="6">
    <source>
        <dbReference type="ARBA" id="ARBA00022777"/>
    </source>
</evidence>
<evidence type="ECO:0000256" key="7">
    <source>
        <dbReference type="PROSITE-ProRule" id="PRU00423"/>
    </source>
</evidence>
<dbReference type="InterPro" id="IPR051819">
    <property type="entry name" value="PTS_sugar-specific_EIIB"/>
</dbReference>
<dbReference type="GO" id="GO:0016301">
    <property type="term" value="F:kinase activity"/>
    <property type="evidence" value="ECO:0007669"/>
    <property type="project" value="UniProtKB-KW"/>
</dbReference>
<dbReference type="InterPro" id="IPR013012">
    <property type="entry name" value="PTS_EIIB_3"/>
</dbReference>
<name>A0A1H9YPF6_9FIRM</name>
<accession>A0A1H9YPF6</accession>
<evidence type="ECO:0000256" key="3">
    <source>
        <dbReference type="ARBA" id="ARBA00022597"/>
    </source>
</evidence>
<dbReference type="SUPFAM" id="SSF52794">
    <property type="entry name" value="PTS system IIB component-like"/>
    <property type="match status" value="1"/>
</dbReference>
<keyword evidence="3" id="KW-0762">Sugar transport</keyword>
<dbReference type="RefSeq" id="WP_091348705.1">
    <property type="nucleotide sequence ID" value="NZ_FOIF01000004.1"/>
</dbReference>
<gene>
    <name evidence="9" type="ORF">SAMN03080614_100453</name>
</gene>
<dbReference type="PANTHER" id="PTHR34581">
    <property type="entry name" value="PTS SYSTEM N,N'-DIACETYLCHITOBIOSE-SPECIFIC EIIB COMPONENT"/>
    <property type="match status" value="1"/>
</dbReference>
<feature type="modified residue" description="Phosphocysteine; by EIIA" evidence="7">
    <location>
        <position position="8"/>
    </location>
</feature>
<keyword evidence="2" id="KW-0597">Phosphoprotein</keyword>
<organism evidence="9 10">
    <name type="scientific">Anaerobranca gottschalkii DSM 13577</name>
    <dbReference type="NCBI Taxonomy" id="1120990"/>
    <lineage>
        <taxon>Bacteria</taxon>
        <taxon>Bacillati</taxon>
        <taxon>Bacillota</taxon>
        <taxon>Clostridia</taxon>
        <taxon>Eubacteriales</taxon>
        <taxon>Proteinivoracaceae</taxon>
        <taxon>Anaerobranca</taxon>
    </lineage>
</organism>
<dbReference type="InterPro" id="IPR036095">
    <property type="entry name" value="PTS_EIIB-like_sf"/>
</dbReference>
<evidence type="ECO:0000256" key="2">
    <source>
        <dbReference type="ARBA" id="ARBA00022553"/>
    </source>
</evidence>